<dbReference type="Proteomes" id="UP000799291">
    <property type="component" value="Unassembled WGS sequence"/>
</dbReference>
<evidence type="ECO:0000313" key="4">
    <source>
        <dbReference type="EMBL" id="KAF2685468.1"/>
    </source>
</evidence>
<evidence type="ECO:0000313" key="5">
    <source>
        <dbReference type="Proteomes" id="UP000799291"/>
    </source>
</evidence>
<dbReference type="PROSITE" id="PS50048">
    <property type="entry name" value="ZN2_CY6_FUNGAL_2"/>
    <property type="match status" value="1"/>
</dbReference>
<dbReference type="CDD" id="cd00067">
    <property type="entry name" value="GAL4"/>
    <property type="match status" value="1"/>
</dbReference>
<proteinExistence type="predicted"/>
<gene>
    <name evidence="4" type="ORF">K458DRAFT_403644</name>
</gene>
<dbReference type="EMBL" id="MU005579">
    <property type="protein sequence ID" value="KAF2685468.1"/>
    <property type="molecule type" value="Genomic_DNA"/>
</dbReference>
<dbReference type="InterPro" id="IPR001138">
    <property type="entry name" value="Zn2Cys6_DnaBD"/>
</dbReference>
<dbReference type="PANTHER" id="PTHR47784">
    <property type="entry name" value="STEROL UPTAKE CONTROL PROTEIN 2"/>
    <property type="match status" value="1"/>
</dbReference>
<dbReference type="GO" id="GO:0008270">
    <property type="term" value="F:zinc ion binding"/>
    <property type="evidence" value="ECO:0007669"/>
    <property type="project" value="InterPro"/>
</dbReference>
<evidence type="ECO:0000259" key="3">
    <source>
        <dbReference type="PROSITE" id="PS50048"/>
    </source>
</evidence>
<dbReference type="SMART" id="SM00066">
    <property type="entry name" value="GAL4"/>
    <property type="match status" value="1"/>
</dbReference>
<accession>A0A6G1J4Y0</accession>
<name>A0A6G1J4Y0_9PLEO</name>
<dbReference type="PANTHER" id="PTHR47784:SF5">
    <property type="entry name" value="STEROL UPTAKE CONTROL PROTEIN 2"/>
    <property type="match status" value="1"/>
</dbReference>
<keyword evidence="5" id="KW-1185">Reference proteome</keyword>
<dbReference type="OrthoDB" id="3546279at2759"/>
<dbReference type="PROSITE" id="PS00463">
    <property type="entry name" value="ZN2_CY6_FUNGAL_1"/>
    <property type="match status" value="1"/>
</dbReference>
<evidence type="ECO:0000256" key="2">
    <source>
        <dbReference type="SAM" id="MobiDB-lite"/>
    </source>
</evidence>
<sequence>MPRKKQGLRSYHHKSRNGCAQCKRRRVKCTMQTPACANCVRRNELCEYATFIDRGSALEPQLHFGMTATTESWFLPQGTSAPSSGESTTLPGDTNLLLSVLFSHSWFSPQEKAIWLPALSKLAVKHTYLQHCILALTNLREEQSAGQLTRTPVAAYQHQVTASALFRSSNPSVDEDNWLAVLAFSTCNLIFQLYSQHFCQDADFDLIGTLRIIRSTTDIQSAARPFLRRSELWNLIVIRANIHHLYLDAGLRNAIKSLERIVSAAIESANDDDGEETAEISRQAFCELREWASQSEGEPRRWDQYCSWPSKVTPEFLDLLADDDDVALLIFVHWAAIMHRSCKPVVRSWAKRVAFYAIDRLQDTWGEQLAWPLQVFSPSPPSDASFPLMDPLLADGANPIDPELLPASTVNSVTTSLPSSSYEPGINPASHVHPAKR</sequence>
<dbReference type="GO" id="GO:0001228">
    <property type="term" value="F:DNA-binding transcription activator activity, RNA polymerase II-specific"/>
    <property type="evidence" value="ECO:0007669"/>
    <property type="project" value="TreeGrafter"/>
</dbReference>
<feature type="domain" description="Zn(2)-C6 fungal-type" evidence="3">
    <location>
        <begin position="18"/>
        <end position="48"/>
    </location>
</feature>
<dbReference type="Pfam" id="PF00172">
    <property type="entry name" value="Zn_clus"/>
    <property type="match status" value="1"/>
</dbReference>
<dbReference type="SUPFAM" id="SSF57701">
    <property type="entry name" value="Zn2/Cys6 DNA-binding domain"/>
    <property type="match status" value="1"/>
</dbReference>
<dbReference type="AlphaFoldDB" id="A0A6G1J4Y0"/>
<dbReference type="InterPro" id="IPR036864">
    <property type="entry name" value="Zn2-C6_fun-type_DNA-bd_sf"/>
</dbReference>
<dbReference type="Gene3D" id="4.10.240.10">
    <property type="entry name" value="Zn(2)-C6 fungal-type DNA-binding domain"/>
    <property type="match status" value="1"/>
</dbReference>
<dbReference type="InterPro" id="IPR053157">
    <property type="entry name" value="Sterol_Uptake_Regulator"/>
</dbReference>
<organism evidence="4 5">
    <name type="scientific">Lentithecium fluviatile CBS 122367</name>
    <dbReference type="NCBI Taxonomy" id="1168545"/>
    <lineage>
        <taxon>Eukaryota</taxon>
        <taxon>Fungi</taxon>
        <taxon>Dikarya</taxon>
        <taxon>Ascomycota</taxon>
        <taxon>Pezizomycotina</taxon>
        <taxon>Dothideomycetes</taxon>
        <taxon>Pleosporomycetidae</taxon>
        <taxon>Pleosporales</taxon>
        <taxon>Massarineae</taxon>
        <taxon>Lentitheciaceae</taxon>
        <taxon>Lentithecium</taxon>
    </lineage>
</organism>
<feature type="region of interest" description="Disordered" evidence="2">
    <location>
        <begin position="416"/>
        <end position="437"/>
    </location>
</feature>
<evidence type="ECO:0000256" key="1">
    <source>
        <dbReference type="ARBA" id="ARBA00023242"/>
    </source>
</evidence>
<reference evidence="4" key="1">
    <citation type="journal article" date="2020" name="Stud. Mycol.">
        <title>101 Dothideomycetes genomes: a test case for predicting lifestyles and emergence of pathogens.</title>
        <authorList>
            <person name="Haridas S."/>
            <person name="Albert R."/>
            <person name="Binder M."/>
            <person name="Bloem J."/>
            <person name="Labutti K."/>
            <person name="Salamov A."/>
            <person name="Andreopoulos B."/>
            <person name="Baker S."/>
            <person name="Barry K."/>
            <person name="Bills G."/>
            <person name="Bluhm B."/>
            <person name="Cannon C."/>
            <person name="Castanera R."/>
            <person name="Culley D."/>
            <person name="Daum C."/>
            <person name="Ezra D."/>
            <person name="Gonzalez J."/>
            <person name="Henrissat B."/>
            <person name="Kuo A."/>
            <person name="Liang C."/>
            <person name="Lipzen A."/>
            <person name="Lutzoni F."/>
            <person name="Magnuson J."/>
            <person name="Mondo S."/>
            <person name="Nolan M."/>
            <person name="Ohm R."/>
            <person name="Pangilinan J."/>
            <person name="Park H.-J."/>
            <person name="Ramirez L."/>
            <person name="Alfaro M."/>
            <person name="Sun H."/>
            <person name="Tritt A."/>
            <person name="Yoshinaga Y."/>
            <person name="Zwiers L.-H."/>
            <person name="Turgeon B."/>
            <person name="Goodwin S."/>
            <person name="Spatafora J."/>
            <person name="Crous P."/>
            <person name="Grigoriev I."/>
        </authorList>
    </citation>
    <scope>NUCLEOTIDE SEQUENCE</scope>
    <source>
        <strain evidence="4">CBS 122367</strain>
    </source>
</reference>
<keyword evidence="1" id="KW-0539">Nucleus</keyword>
<protein>
    <recommendedName>
        <fullName evidence="3">Zn(2)-C6 fungal-type domain-containing protein</fullName>
    </recommendedName>
</protein>